<comment type="caution">
    <text evidence="1">The sequence shown here is derived from an EMBL/GenBank/DDBJ whole genome shotgun (WGS) entry which is preliminary data.</text>
</comment>
<proteinExistence type="predicted"/>
<accession>A0A3L9ZB64</accession>
<gene>
    <name evidence="1" type="ORF">BXY75_0041</name>
</gene>
<reference evidence="1 2" key="1">
    <citation type="submission" date="2018-10" db="EMBL/GenBank/DDBJ databases">
        <title>Genomic Encyclopedia of Archaeal and Bacterial Type Strains, Phase II (KMG-II): from individual species to whole genera.</title>
        <authorList>
            <person name="Goeker M."/>
        </authorList>
    </citation>
    <scope>NUCLEOTIDE SEQUENCE [LARGE SCALE GENOMIC DNA]</scope>
    <source>
        <strain evidence="1 2">DSM 23424</strain>
    </source>
</reference>
<keyword evidence="2" id="KW-1185">Reference proteome</keyword>
<evidence type="ECO:0000313" key="1">
    <source>
        <dbReference type="EMBL" id="RMA67688.1"/>
    </source>
</evidence>
<dbReference type="Proteomes" id="UP000271339">
    <property type="component" value="Unassembled WGS sequence"/>
</dbReference>
<dbReference type="EMBL" id="REFC01000002">
    <property type="protein sequence ID" value="RMA67688.1"/>
    <property type="molecule type" value="Genomic_DNA"/>
</dbReference>
<dbReference type="AlphaFoldDB" id="A0A3L9ZB64"/>
<organism evidence="1 2">
    <name type="scientific">Ulvibacter antarcticus</name>
    <dbReference type="NCBI Taxonomy" id="442714"/>
    <lineage>
        <taxon>Bacteria</taxon>
        <taxon>Pseudomonadati</taxon>
        <taxon>Bacteroidota</taxon>
        <taxon>Flavobacteriia</taxon>
        <taxon>Flavobacteriales</taxon>
        <taxon>Flavobacteriaceae</taxon>
        <taxon>Ulvibacter</taxon>
    </lineage>
</organism>
<protein>
    <submittedName>
        <fullName evidence="1">Uncharacterized protein</fullName>
    </submittedName>
</protein>
<name>A0A3L9ZB64_9FLAO</name>
<evidence type="ECO:0000313" key="2">
    <source>
        <dbReference type="Proteomes" id="UP000271339"/>
    </source>
</evidence>
<sequence length="71" mass="8370">MKHSIKESVGIYFEKINSGSMEISDLRKALESDNLEKHEIDIIVKRVDRDLMRMEVQKQNYSYGKCCFLEV</sequence>